<keyword evidence="4" id="KW-0418">Kinase</keyword>
<dbReference type="KEGG" id="tet:TTHERM_01525430"/>
<dbReference type="HOGENOM" id="CLU_028650_0_0_1"/>
<keyword evidence="5" id="KW-1185">Reference proteome</keyword>
<dbReference type="GO" id="GO:0016301">
    <property type="term" value="F:kinase activity"/>
    <property type="evidence" value="ECO:0007669"/>
    <property type="project" value="UniProtKB-KW"/>
</dbReference>
<dbReference type="RefSeq" id="XP_001025829.2">
    <property type="nucleotide sequence ID" value="XM_001025829.2"/>
</dbReference>
<keyword evidence="3" id="KW-0206">Cytoskeleton</keyword>
<dbReference type="AlphaFoldDB" id="Q24CS8"/>
<dbReference type="OrthoDB" id="120976at2759"/>
<evidence type="ECO:0000256" key="3">
    <source>
        <dbReference type="ARBA" id="ARBA00023212"/>
    </source>
</evidence>
<evidence type="ECO:0000256" key="1">
    <source>
        <dbReference type="ARBA" id="ARBA00004245"/>
    </source>
</evidence>
<evidence type="ECO:0000313" key="4">
    <source>
        <dbReference type="EMBL" id="EAS05584.2"/>
    </source>
</evidence>
<dbReference type="Proteomes" id="UP000009168">
    <property type="component" value="Unassembled WGS sequence"/>
</dbReference>
<dbReference type="SMART" id="SM00368">
    <property type="entry name" value="LRR_RI"/>
    <property type="match status" value="3"/>
</dbReference>
<organism evidence="4 5">
    <name type="scientific">Tetrahymena thermophila (strain SB210)</name>
    <dbReference type="NCBI Taxonomy" id="312017"/>
    <lineage>
        <taxon>Eukaryota</taxon>
        <taxon>Sar</taxon>
        <taxon>Alveolata</taxon>
        <taxon>Ciliophora</taxon>
        <taxon>Intramacronucleata</taxon>
        <taxon>Oligohymenophorea</taxon>
        <taxon>Hymenostomatida</taxon>
        <taxon>Tetrahymenina</taxon>
        <taxon>Tetrahymenidae</taxon>
        <taxon>Tetrahymena</taxon>
    </lineage>
</organism>
<comment type="subcellular location">
    <subcellularLocation>
        <location evidence="1">Cytoplasm</location>
        <location evidence="1">Cytoskeleton</location>
    </subcellularLocation>
</comment>
<dbReference type="Gene3D" id="3.80.10.10">
    <property type="entry name" value="Ribonuclease Inhibitor"/>
    <property type="match status" value="2"/>
</dbReference>
<dbReference type="PANTHER" id="PTHR24107:SF2">
    <property type="entry name" value="NLR FAMILY CARD DOMAIN CONTAINING 3"/>
    <property type="match status" value="1"/>
</dbReference>
<reference evidence="5" key="1">
    <citation type="journal article" date="2006" name="PLoS Biol.">
        <title>Macronuclear genome sequence of the ciliate Tetrahymena thermophila, a model eukaryote.</title>
        <authorList>
            <person name="Eisen J.A."/>
            <person name="Coyne R.S."/>
            <person name="Wu M."/>
            <person name="Wu D."/>
            <person name="Thiagarajan M."/>
            <person name="Wortman J.R."/>
            <person name="Badger J.H."/>
            <person name="Ren Q."/>
            <person name="Amedeo P."/>
            <person name="Jones K.M."/>
            <person name="Tallon L.J."/>
            <person name="Delcher A.L."/>
            <person name="Salzberg S.L."/>
            <person name="Silva J.C."/>
            <person name="Haas B.J."/>
            <person name="Majoros W.H."/>
            <person name="Farzad M."/>
            <person name="Carlton J.M."/>
            <person name="Smith R.K. Jr."/>
            <person name="Garg J."/>
            <person name="Pearlman R.E."/>
            <person name="Karrer K.M."/>
            <person name="Sun L."/>
            <person name="Manning G."/>
            <person name="Elde N.C."/>
            <person name="Turkewitz A.P."/>
            <person name="Asai D.J."/>
            <person name="Wilkes D.E."/>
            <person name="Wang Y."/>
            <person name="Cai H."/>
            <person name="Collins K."/>
            <person name="Stewart B.A."/>
            <person name="Lee S.R."/>
            <person name="Wilamowska K."/>
            <person name="Weinberg Z."/>
            <person name="Ruzzo W.L."/>
            <person name="Wloga D."/>
            <person name="Gaertig J."/>
            <person name="Frankel J."/>
            <person name="Tsao C.-C."/>
            <person name="Gorovsky M.A."/>
            <person name="Keeling P.J."/>
            <person name="Waller R.F."/>
            <person name="Patron N.J."/>
            <person name="Cherry J.M."/>
            <person name="Stover N.A."/>
            <person name="Krieger C.J."/>
            <person name="del Toro C."/>
            <person name="Ryder H.F."/>
            <person name="Williamson S.C."/>
            <person name="Barbeau R.A."/>
            <person name="Hamilton E.P."/>
            <person name="Orias E."/>
        </authorList>
    </citation>
    <scope>NUCLEOTIDE SEQUENCE [LARGE SCALE GENOMIC DNA]</scope>
    <source>
        <strain evidence="5">SB210</strain>
    </source>
</reference>
<sequence length="525" mass="59928">MGQQLFSNQAKNQDKNLIKKQEQDSIKELLNQYNYEYIALQGIKQSSQVIIAFSQKLQCNVAIEIFKILNTQKNGINLQELNQQITSNQQFRNEKYAMCIIELIYDRKQGLLGIVTELFDSDLITILDLNVLNIDQIIAMTYQLIKGILLISENVIKSSYISSDSIVFSKSKNCFLIVDHEAKVNLITQPVKVESKETDSVQNSVFSIGLLVTETLIQRRLTSIEQMYLKHQNIFEVLPSLKNSKHFEFISKILYQMLQSARNKMFHLQALLQIIDEFDIDENSLKSMKLKNKNAKLIINTISDIIKATNYYDELELNLHSFKTEQATSIAQNLEKCQNVTTFDINLGWIYITIEGATDILKILQKCQKIISLGLNLRGNRLGAEGVKIIGEGLQMCQNLSSLNISLNSNNLDAEGAKQLGVSLEKCLNITYLNIDLSNNKLGVEGAQYIGFSLKKCQNIKYLNLNLKWNFIEVEGAQSIEMSLQNCQNITFLYLTFGLDKQRSNVLEQSLRKKIIHCVQLIIYC</sequence>
<proteinExistence type="predicted"/>
<dbReference type="InterPro" id="IPR032675">
    <property type="entry name" value="LRR_dom_sf"/>
</dbReference>
<dbReference type="EMBL" id="GG662349">
    <property type="protein sequence ID" value="EAS05584.2"/>
    <property type="molecule type" value="Genomic_DNA"/>
</dbReference>
<evidence type="ECO:0000256" key="2">
    <source>
        <dbReference type="ARBA" id="ARBA00022490"/>
    </source>
</evidence>
<dbReference type="PANTHER" id="PTHR24107">
    <property type="entry name" value="YNEIN REGULATORY COMPLEX SUBUNIT 5"/>
    <property type="match status" value="1"/>
</dbReference>
<dbReference type="SUPFAM" id="SSF52047">
    <property type="entry name" value="RNI-like"/>
    <property type="match status" value="1"/>
</dbReference>
<dbReference type="InterPro" id="IPR052410">
    <property type="entry name" value="DRC5"/>
</dbReference>
<gene>
    <name evidence="4" type="ORF">TTHERM_01525430</name>
</gene>
<dbReference type="GO" id="GO:0005856">
    <property type="term" value="C:cytoskeleton"/>
    <property type="evidence" value="ECO:0007669"/>
    <property type="project" value="UniProtKB-SubCell"/>
</dbReference>
<dbReference type="InterPro" id="IPR011009">
    <property type="entry name" value="Kinase-like_dom_sf"/>
</dbReference>
<evidence type="ECO:0000313" key="5">
    <source>
        <dbReference type="Proteomes" id="UP000009168"/>
    </source>
</evidence>
<accession>Q24CS8</accession>
<name>Q24CS8_TETTS</name>
<dbReference type="InParanoid" id="Q24CS8"/>
<dbReference type="GeneID" id="7829837"/>
<keyword evidence="4" id="KW-0808">Transferase</keyword>
<keyword evidence="2" id="KW-0963">Cytoplasm</keyword>
<dbReference type="SUPFAM" id="SSF56112">
    <property type="entry name" value="Protein kinase-like (PK-like)"/>
    <property type="match status" value="1"/>
</dbReference>
<protein>
    <submittedName>
        <fullName evidence="4">Kinase domain protein</fullName>
    </submittedName>
</protein>